<evidence type="ECO:0000313" key="2">
    <source>
        <dbReference type="EMBL" id="GHD06592.1"/>
    </source>
</evidence>
<dbReference type="InterPro" id="IPR048716">
    <property type="entry name" value="Phosphatase-like_N"/>
</dbReference>
<proteinExistence type="predicted"/>
<sequence length="71" mass="7823">MRNETAASPEHPVPGDASTLDLHILEREAVRLADRYRGTFAPIMVEWFVFESYAALAGDAQLRDYLAATAG</sequence>
<accession>A0ABQ3GIU0</accession>
<protein>
    <recommendedName>
        <fullName evidence="1">Protein-tyrosine-phosphatase-like N-terminal domain-containing protein</fullName>
    </recommendedName>
</protein>
<dbReference type="EMBL" id="BMXK01000006">
    <property type="protein sequence ID" value="GHD06592.1"/>
    <property type="molecule type" value="Genomic_DNA"/>
</dbReference>
<dbReference type="Proteomes" id="UP000642819">
    <property type="component" value="Unassembled WGS sequence"/>
</dbReference>
<dbReference type="Pfam" id="PF21234">
    <property type="entry name" value="Phosphatase-like_N"/>
    <property type="match status" value="1"/>
</dbReference>
<comment type="caution">
    <text evidence="2">The sequence shown here is derived from an EMBL/GenBank/DDBJ whole genome shotgun (WGS) entry which is preliminary data.</text>
</comment>
<evidence type="ECO:0000259" key="1">
    <source>
        <dbReference type="Pfam" id="PF21234"/>
    </source>
</evidence>
<name>A0ABQ3GIU0_9MICC</name>
<dbReference type="RefSeq" id="WP_189349688.1">
    <property type="nucleotide sequence ID" value="NZ_BMXK01000006.1"/>
</dbReference>
<feature type="domain" description="Protein-tyrosine-phosphatase-like N-terminal" evidence="1">
    <location>
        <begin position="25"/>
        <end position="70"/>
    </location>
</feature>
<reference evidence="3" key="1">
    <citation type="journal article" date="2019" name="Int. J. Syst. Evol. Microbiol.">
        <title>The Global Catalogue of Microorganisms (GCM) 10K type strain sequencing project: providing services to taxonomists for standard genome sequencing and annotation.</title>
        <authorList>
            <consortium name="The Broad Institute Genomics Platform"/>
            <consortium name="The Broad Institute Genome Sequencing Center for Infectious Disease"/>
            <person name="Wu L."/>
            <person name="Ma J."/>
        </authorList>
    </citation>
    <scope>NUCLEOTIDE SEQUENCE [LARGE SCALE GENOMIC DNA]</scope>
    <source>
        <strain evidence="3">KCTC 19466</strain>
    </source>
</reference>
<keyword evidence="3" id="KW-1185">Reference proteome</keyword>
<evidence type="ECO:0000313" key="3">
    <source>
        <dbReference type="Proteomes" id="UP000642819"/>
    </source>
</evidence>
<dbReference type="Gene3D" id="1.10.8.1060">
    <property type="entry name" value="Corynebacterium glutamicum thioredoxin-dependent arsenate reductase, N-terminal domain"/>
    <property type="match status" value="1"/>
</dbReference>
<organism evidence="2 3">
    <name type="scientific">Zhihengliuella salsuginis</name>
    <dbReference type="NCBI Taxonomy" id="578222"/>
    <lineage>
        <taxon>Bacteria</taxon>
        <taxon>Bacillati</taxon>
        <taxon>Actinomycetota</taxon>
        <taxon>Actinomycetes</taxon>
        <taxon>Micrococcales</taxon>
        <taxon>Micrococcaceae</taxon>
        <taxon>Zhihengliuella</taxon>
    </lineage>
</organism>
<gene>
    <name evidence="2" type="ORF">GCM10008096_16750</name>
</gene>